<evidence type="ECO:0000313" key="2">
    <source>
        <dbReference type="EMBL" id="ADG82852.1"/>
    </source>
</evidence>
<organism evidence="2 3">
    <name type="scientific">Thermincola potens (strain JR)</name>
    <dbReference type="NCBI Taxonomy" id="635013"/>
    <lineage>
        <taxon>Bacteria</taxon>
        <taxon>Bacillati</taxon>
        <taxon>Bacillota</taxon>
        <taxon>Clostridia</taxon>
        <taxon>Eubacteriales</taxon>
        <taxon>Thermincolaceae</taxon>
        <taxon>Thermincola</taxon>
    </lineage>
</organism>
<dbReference type="eggNOG" id="ENOG5033P42">
    <property type="taxonomic scope" value="Bacteria"/>
</dbReference>
<gene>
    <name evidence="2" type="ordered locus">TherJR_2007</name>
</gene>
<sequence length="196" mass="22788">MDDTKVQVLYDHYKDTFAYLREYLKLRDKLFLFVLIVITAMFLQITLPTDPTKMVSNLISAKLGVTISLDKSFLDSMLWFALVSLVLRYFQTTTLIERQYDYLHKLEDSLTVNLGEKLIYREGTGYLENYPLFSSWAHFLYTVVFPILLISVVGVKIFLEIRDCDKIGLSVVLDTVFSIMILVSTALYLRLIHCKK</sequence>
<dbReference type="EMBL" id="CP002028">
    <property type="protein sequence ID" value="ADG82852.1"/>
    <property type="molecule type" value="Genomic_DNA"/>
</dbReference>
<keyword evidence="1" id="KW-0812">Transmembrane</keyword>
<dbReference type="AlphaFoldDB" id="D5X8H6"/>
<evidence type="ECO:0000313" key="3">
    <source>
        <dbReference type="Proteomes" id="UP000002377"/>
    </source>
</evidence>
<dbReference type="Proteomes" id="UP000002377">
    <property type="component" value="Chromosome"/>
</dbReference>
<feature type="transmembrane region" description="Helical" evidence="1">
    <location>
        <begin position="139"/>
        <end position="159"/>
    </location>
</feature>
<protein>
    <submittedName>
        <fullName evidence="2">Uncharacterized protein</fullName>
    </submittedName>
</protein>
<keyword evidence="1" id="KW-0472">Membrane</keyword>
<name>D5X8H6_THEPJ</name>
<proteinExistence type="predicted"/>
<keyword evidence="1" id="KW-1133">Transmembrane helix</keyword>
<evidence type="ECO:0000256" key="1">
    <source>
        <dbReference type="SAM" id="Phobius"/>
    </source>
</evidence>
<dbReference type="HOGENOM" id="CLU_102928_0_0_9"/>
<dbReference type="RefSeq" id="WP_013120857.1">
    <property type="nucleotide sequence ID" value="NC_014152.1"/>
</dbReference>
<feature type="transmembrane region" description="Helical" evidence="1">
    <location>
        <begin position="30"/>
        <end position="47"/>
    </location>
</feature>
<accession>D5X8H6</accession>
<keyword evidence="3" id="KW-1185">Reference proteome</keyword>
<dbReference type="STRING" id="635013.TherJR_2007"/>
<feature type="transmembrane region" description="Helical" evidence="1">
    <location>
        <begin position="171"/>
        <end position="191"/>
    </location>
</feature>
<reference evidence="2 3" key="1">
    <citation type="submission" date="2010-05" db="EMBL/GenBank/DDBJ databases">
        <title>Complete sequence of Thermincola sp. JR.</title>
        <authorList>
            <consortium name="US DOE Joint Genome Institute"/>
            <person name="Lucas S."/>
            <person name="Copeland A."/>
            <person name="Lapidus A."/>
            <person name="Cheng J.-F."/>
            <person name="Bruce D."/>
            <person name="Goodwin L."/>
            <person name="Pitluck S."/>
            <person name="Chertkov O."/>
            <person name="Detter J.C."/>
            <person name="Han C."/>
            <person name="Tapia R."/>
            <person name="Land M."/>
            <person name="Hauser L."/>
            <person name="Kyrpides N."/>
            <person name="Mikhailova N."/>
            <person name="Hazen T.C."/>
            <person name="Woyke T."/>
        </authorList>
    </citation>
    <scope>NUCLEOTIDE SEQUENCE [LARGE SCALE GENOMIC DNA]</scope>
    <source>
        <strain evidence="2 3">JR</strain>
    </source>
</reference>
<dbReference type="KEGG" id="tjr:TherJR_2007"/>
<dbReference type="OrthoDB" id="1958089at2"/>